<feature type="region of interest" description="Disordered" evidence="1">
    <location>
        <begin position="59"/>
        <end position="115"/>
    </location>
</feature>
<reference evidence="3" key="1">
    <citation type="submission" date="2016-11" db="UniProtKB">
        <authorList>
            <consortium name="WormBaseParasite"/>
        </authorList>
    </citation>
    <scope>IDENTIFICATION</scope>
</reference>
<dbReference type="Proteomes" id="UP000095280">
    <property type="component" value="Unplaced"/>
</dbReference>
<protein>
    <submittedName>
        <fullName evidence="3">Secreted protein</fullName>
    </submittedName>
</protein>
<evidence type="ECO:0000313" key="2">
    <source>
        <dbReference type="Proteomes" id="UP000095280"/>
    </source>
</evidence>
<dbReference type="AlphaFoldDB" id="A0A1I8FLW0"/>
<feature type="compositionally biased region" description="Basic residues" evidence="1">
    <location>
        <begin position="75"/>
        <end position="97"/>
    </location>
</feature>
<evidence type="ECO:0000256" key="1">
    <source>
        <dbReference type="SAM" id="MobiDB-lite"/>
    </source>
</evidence>
<proteinExistence type="predicted"/>
<keyword evidence="2" id="KW-1185">Reference proteome</keyword>
<dbReference type="WBParaSite" id="maker-unitig_40340-snap-gene-0.2-mRNA-1">
    <property type="protein sequence ID" value="maker-unitig_40340-snap-gene-0.2-mRNA-1"/>
    <property type="gene ID" value="maker-unitig_40340-snap-gene-0.2"/>
</dbReference>
<evidence type="ECO:0000313" key="3">
    <source>
        <dbReference type="WBParaSite" id="maker-unitig_40340-snap-gene-0.2-mRNA-1"/>
    </source>
</evidence>
<name>A0A1I8FLW0_9PLAT</name>
<feature type="compositionally biased region" description="Basic residues" evidence="1">
    <location>
        <begin position="104"/>
        <end position="115"/>
    </location>
</feature>
<organism evidence="2 3">
    <name type="scientific">Macrostomum lignano</name>
    <dbReference type="NCBI Taxonomy" id="282301"/>
    <lineage>
        <taxon>Eukaryota</taxon>
        <taxon>Metazoa</taxon>
        <taxon>Spiralia</taxon>
        <taxon>Lophotrochozoa</taxon>
        <taxon>Platyhelminthes</taxon>
        <taxon>Rhabditophora</taxon>
        <taxon>Macrostomorpha</taxon>
        <taxon>Macrostomida</taxon>
        <taxon>Macrostomidae</taxon>
        <taxon>Macrostomum</taxon>
    </lineage>
</organism>
<accession>A0A1I8FLW0</accession>
<sequence length="115" mass="13742">MRNWTIQVVPPELVVLRRTPQAAGRWAAPELGANSKATRRWRINDSADFDCDLPCNDSDAASSASWLQQHQRLSQQRHRRRHRHHRHRRAGRRRQLRRNGDSQRHRRQLRVQHVV</sequence>